<dbReference type="AlphaFoldDB" id="A0A8T0GQ92"/>
<dbReference type="EMBL" id="CM026430">
    <property type="protein sequence ID" value="KAG0561771.1"/>
    <property type="molecule type" value="Genomic_DNA"/>
</dbReference>
<name>A0A8T0GQ92_CERPU</name>
<organism evidence="1 2">
    <name type="scientific">Ceratodon purpureus</name>
    <name type="common">Fire moss</name>
    <name type="synonym">Dicranum purpureum</name>
    <dbReference type="NCBI Taxonomy" id="3225"/>
    <lineage>
        <taxon>Eukaryota</taxon>
        <taxon>Viridiplantae</taxon>
        <taxon>Streptophyta</taxon>
        <taxon>Embryophyta</taxon>
        <taxon>Bryophyta</taxon>
        <taxon>Bryophytina</taxon>
        <taxon>Bryopsida</taxon>
        <taxon>Dicranidae</taxon>
        <taxon>Pseudoditrichales</taxon>
        <taxon>Ditrichaceae</taxon>
        <taxon>Ceratodon</taxon>
    </lineage>
</organism>
<comment type="caution">
    <text evidence="1">The sequence shown here is derived from an EMBL/GenBank/DDBJ whole genome shotgun (WGS) entry which is preliminary data.</text>
</comment>
<protein>
    <recommendedName>
        <fullName evidence="3">Succinate dehydrogenase subunit 6, mitochondrial</fullName>
    </recommendedName>
</protein>
<dbReference type="GO" id="GO:0045273">
    <property type="term" value="C:respiratory chain complex II (succinate dehydrogenase)"/>
    <property type="evidence" value="ECO:0007669"/>
    <property type="project" value="InterPro"/>
</dbReference>
<dbReference type="PANTHER" id="PTHR36708:SF1">
    <property type="entry name" value="SUCCINATE DEHYDROGENASE SUBUNIT 6, MITOCHONDRIAL"/>
    <property type="match status" value="1"/>
</dbReference>
<dbReference type="Proteomes" id="UP000822688">
    <property type="component" value="Chromosome 9"/>
</dbReference>
<gene>
    <name evidence="1" type="ORF">KC19_9G090600</name>
</gene>
<evidence type="ECO:0000313" key="1">
    <source>
        <dbReference type="EMBL" id="KAG0561771.1"/>
    </source>
</evidence>
<evidence type="ECO:0008006" key="3">
    <source>
        <dbReference type="Google" id="ProtNLM"/>
    </source>
</evidence>
<accession>A0A8T0GQ92</accession>
<dbReference type="OrthoDB" id="2012862at2759"/>
<evidence type="ECO:0000313" key="2">
    <source>
        <dbReference type="Proteomes" id="UP000822688"/>
    </source>
</evidence>
<dbReference type="InterPro" id="IPR034574">
    <property type="entry name" value="SDH6"/>
</dbReference>
<dbReference type="PANTHER" id="PTHR36708">
    <property type="entry name" value="SUCCINATE DEHYDROGENASE SUBUNIT 6, MITOCHONDRIAL"/>
    <property type="match status" value="1"/>
</dbReference>
<proteinExistence type="predicted"/>
<reference evidence="1" key="1">
    <citation type="submission" date="2020-06" db="EMBL/GenBank/DDBJ databases">
        <title>WGS assembly of Ceratodon purpureus strain R40.</title>
        <authorList>
            <person name="Carey S.B."/>
            <person name="Jenkins J."/>
            <person name="Shu S."/>
            <person name="Lovell J.T."/>
            <person name="Sreedasyam A."/>
            <person name="Maumus F."/>
            <person name="Tiley G.P."/>
            <person name="Fernandez-Pozo N."/>
            <person name="Barry K."/>
            <person name="Chen C."/>
            <person name="Wang M."/>
            <person name="Lipzen A."/>
            <person name="Daum C."/>
            <person name="Saski C.A."/>
            <person name="Payton A.C."/>
            <person name="Mcbreen J.C."/>
            <person name="Conrad R.E."/>
            <person name="Kollar L.M."/>
            <person name="Olsson S."/>
            <person name="Huttunen S."/>
            <person name="Landis J.B."/>
            <person name="Wickett N.J."/>
            <person name="Johnson M.G."/>
            <person name="Rensing S.A."/>
            <person name="Grimwood J."/>
            <person name="Schmutz J."/>
            <person name="Mcdaniel S.F."/>
        </authorList>
    </citation>
    <scope>NUCLEOTIDE SEQUENCE</scope>
    <source>
        <strain evidence="1">R40</strain>
    </source>
</reference>
<keyword evidence="2" id="KW-1185">Reference proteome</keyword>
<sequence>MGGDGKPWWAIDTAAWREAFAPFHKFASISERRSTPLPPWSEADVQEFIKSDPVHGPRLSLVRQGATIASIGAVVGGLATAGLAFKYSKNVPGAVMSFLGGTAMSWTIAEEAANLGLGLYKFNCMDTNLKFLAWWGSKHP</sequence>